<proteinExistence type="predicted"/>
<sequence length="201" mass="23322">MNNENLVIVFTKNPILGKCKTRLAKSIGQKKALYVYKHLLEHTRNTLSKTPYQIAVFYNEFIDWNDAWSKQYQKKIQANGHLGKKMKKAFEWAFEQDYKKVVLIGTDLLDLETTDLKKGFELLTTNELVIGPADDGGYYLIGMKRLINEAFTLKKWSTDSVLTNTLEDCEAYQVKLLDYKNDIDNLEDLEKSTYDLKKIGF</sequence>
<organism evidence="1 2">
    <name type="scientific">Psychroflexus maritimus</name>
    <dbReference type="NCBI Taxonomy" id="2714865"/>
    <lineage>
        <taxon>Bacteria</taxon>
        <taxon>Pseudomonadati</taxon>
        <taxon>Bacteroidota</taxon>
        <taxon>Flavobacteriia</taxon>
        <taxon>Flavobacteriales</taxon>
        <taxon>Flavobacteriaceae</taxon>
        <taxon>Psychroflexus</taxon>
    </lineage>
</organism>
<name>A0A967AI60_9FLAO</name>
<evidence type="ECO:0000313" key="2">
    <source>
        <dbReference type="Proteomes" id="UP000643701"/>
    </source>
</evidence>
<dbReference type="PANTHER" id="PTHR36529:SF1">
    <property type="entry name" value="GLYCOSYLTRANSFERASE"/>
    <property type="match status" value="1"/>
</dbReference>
<dbReference type="Pfam" id="PF09837">
    <property type="entry name" value="DUF2064"/>
    <property type="match status" value="1"/>
</dbReference>
<dbReference type="NCBIfam" id="TIGR04282">
    <property type="entry name" value="glyco_like_cofC"/>
    <property type="match status" value="1"/>
</dbReference>
<dbReference type="SUPFAM" id="SSF53448">
    <property type="entry name" value="Nucleotide-diphospho-sugar transferases"/>
    <property type="match status" value="1"/>
</dbReference>
<keyword evidence="2" id="KW-1185">Reference proteome</keyword>
<dbReference type="PANTHER" id="PTHR36529">
    <property type="entry name" value="SLL1095 PROTEIN"/>
    <property type="match status" value="1"/>
</dbReference>
<gene>
    <name evidence="1" type="ORF">G7034_00945</name>
</gene>
<dbReference type="InterPro" id="IPR029044">
    <property type="entry name" value="Nucleotide-diphossugar_trans"/>
</dbReference>
<protein>
    <submittedName>
        <fullName evidence="1">Glycosyltransferase</fullName>
    </submittedName>
</protein>
<dbReference type="Gene3D" id="3.90.550.10">
    <property type="entry name" value="Spore Coat Polysaccharide Biosynthesis Protein SpsA, Chain A"/>
    <property type="match status" value="1"/>
</dbReference>
<dbReference type="AlphaFoldDB" id="A0A967AI60"/>
<comment type="caution">
    <text evidence="1">The sequence shown here is derived from an EMBL/GenBank/DDBJ whole genome shotgun (WGS) entry which is preliminary data.</text>
</comment>
<dbReference type="RefSeq" id="WP_166399076.1">
    <property type="nucleotide sequence ID" value="NZ_JAANAS010000001.1"/>
</dbReference>
<dbReference type="Proteomes" id="UP000643701">
    <property type="component" value="Unassembled WGS sequence"/>
</dbReference>
<reference evidence="1" key="1">
    <citation type="submission" date="2020-03" db="EMBL/GenBank/DDBJ databases">
        <title>Psychroflexus Maritimus sp. nov., isolate from marine sediment.</title>
        <authorList>
            <person name="Zhong Y.-L."/>
        </authorList>
    </citation>
    <scope>NUCLEOTIDE SEQUENCE</scope>
    <source>
        <strain evidence="1">C1</strain>
    </source>
</reference>
<dbReference type="InterPro" id="IPR018641">
    <property type="entry name" value="Trfase_1_rSAM/seldom-assoc"/>
</dbReference>
<dbReference type="EMBL" id="JAANAS010000001">
    <property type="protein sequence ID" value="NGZ88814.1"/>
    <property type="molecule type" value="Genomic_DNA"/>
</dbReference>
<accession>A0A967AI60</accession>
<evidence type="ECO:0000313" key="1">
    <source>
        <dbReference type="EMBL" id="NGZ88814.1"/>
    </source>
</evidence>